<protein>
    <submittedName>
        <fullName evidence="6">Squalene--hopene cyclase</fullName>
    </submittedName>
</protein>
<dbReference type="SUPFAM" id="SSF48239">
    <property type="entry name" value="Terpenoid cyclases/Protein prenyltransferases"/>
    <property type="match status" value="2"/>
</dbReference>
<dbReference type="Pfam" id="PF13249">
    <property type="entry name" value="SQHop_cyclase_N"/>
    <property type="match status" value="1"/>
</dbReference>
<feature type="domain" description="Squalene cyclase N-terminal" evidence="5">
    <location>
        <begin position="10"/>
        <end position="289"/>
    </location>
</feature>
<dbReference type="RefSeq" id="WP_214477893.1">
    <property type="nucleotide sequence ID" value="NZ_CP071709.1"/>
</dbReference>
<sequence>MNITQSIDNLVTRLKHDQTEQGSWEYPFETGITTDAYMIILLRSLEIDDEQLIEELAERIMSRQEQNGAWKLFHDELDGNISATIDSYYALLYSRYYQKNDARLRAARRFILNNGGMEKANMFTKMMLTLTGQQRWPAFFPLPIEFILLPSSFPINFYSLSVYGRSNIKPIMILADKRFRLKTKNRPDLRELYGNREDAFFSWSRSNEWQQVFSAIKNSLTYLAGLPAQLHSMAVSQTKQYILGRIEEDGTFYSYFSSTFFMIYAMISLGHSKNDPIIQNAINGLKSMRTAIQGTTHMQYTTASIWNTSLISHALQEAGVSSHDPIIAKANNFLLKKQHRKYGDWAVHNPQSLPGGWGFSNINTINPDVDDSTATLRAITAEATDHSPVLYAWDKGTNWVTSMQNDDGGWPAFEKNTDSRFFSFLPIEKGEFILTDPSSADLTGRTLEYLGKYTNMGKTLAPMKDGIRWLVSNQESNGSWYGRWGICYIYGTWAALTGLAAAGVSPKHKAIEKAKSWLKKIQNADGGWGESCKSDSNMIYTPLGTSTLTHTAWAADALISISDHPTLEIKKAISFLIQNLDQDDWTTDYPHGQGMAGELYIHYHSYRYIFPLLALAHYKNKWGEGNS</sequence>
<dbReference type="SFLD" id="SFLDG01016">
    <property type="entry name" value="Prenyltransferase_Like_2"/>
    <property type="match status" value="1"/>
</dbReference>
<dbReference type="InterPro" id="IPR032697">
    <property type="entry name" value="SQ_cyclase_N"/>
</dbReference>
<dbReference type="PANTHER" id="PTHR11764:SF20">
    <property type="entry name" value="LANOSTEROL SYNTHASE"/>
    <property type="match status" value="1"/>
</dbReference>
<evidence type="ECO:0000313" key="6">
    <source>
        <dbReference type="EMBL" id="QVY62416.1"/>
    </source>
</evidence>
<comment type="pathway">
    <text evidence="1">Secondary metabolite biosynthesis; hopanoid biosynthesis.</text>
</comment>
<dbReference type="InterPro" id="IPR008930">
    <property type="entry name" value="Terpenoid_cyclase/PrenylTrfase"/>
</dbReference>
<evidence type="ECO:0000256" key="3">
    <source>
        <dbReference type="ARBA" id="ARBA00022737"/>
    </source>
</evidence>
<dbReference type="EMBL" id="CP071709">
    <property type="protein sequence ID" value="QVY62416.1"/>
    <property type="molecule type" value="Genomic_DNA"/>
</dbReference>
<dbReference type="PANTHER" id="PTHR11764">
    <property type="entry name" value="TERPENE CYCLASE/MUTASE FAMILY MEMBER"/>
    <property type="match status" value="1"/>
</dbReference>
<evidence type="ECO:0000259" key="5">
    <source>
        <dbReference type="Pfam" id="PF13249"/>
    </source>
</evidence>
<evidence type="ECO:0000256" key="1">
    <source>
        <dbReference type="ARBA" id="ARBA00004999"/>
    </source>
</evidence>
<evidence type="ECO:0000313" key="7">
    <source>
        <dbReference type="Proteomes" id="UP000679247"/>
    </source>
</evidence>
<reference evidence="6 7" key="1">
    <citation type="submission" date="2021-03" db="EMBL/GenBank/DDBJ databases">
        <title>The first data on the complete genome of the tetrodotoxin-producing bacterium.</title>
        <authorList>
            <person name="Melnikova D.I."/>
            <person name="Nijland R."/>
            <person name="Magarlamov T.Y."/>
        </authorList>
    </citation>
    <scope>NUCLEOTIDE SEQUENCE [LARGE SCALE GENOMIC DNA]</scope>
    <source>
        <strain evidence="6 7">1839</strain>
    </source>
</reference>
<keyword evidence="7" id="KW-1185">Reference proteome</keyword>
<proteinExistence type="inferred from homology"/>
<keyword evidence="3" id="KW-0677">Repeat</keyword>
<gene>
    <name evidence="6" type="ORF">J1899_04750</name>
</gene>
<dbReference type="Pfam" id="PF13243">
    <property type="entry name" value="SQHop_cyclase_C"/>
    <property type="match status" value="1"/>
</dbReference>
<organism evidence="6 7">
    <name type="scientific">Cytobacillus gottheilii</name>
    <dbReference type="NCBI Taxonomy" id="859144"/>
    <lineage>
        <taxon>Bacteria</taxon>
        <taxon>Bacillati</taxon>
        <taxon>Bacillota</taxon>
        <taxon>Bacilli</taxon>
        <taxon>Bacillales</taxon>
        <taxon>Bacillaceae</taxon>
        <taxon>Cytobacillus</taxon>
    </lineage>
</organism>
<dbReference type="Proteomes" id="UP000679247">
    <property type="component" value="Chromosome"/>
</dbReference>
<dbReference type="InterPro" id="IPR018333">
    <property type="entry name" value="Squalene_cyclase"/>
</dbReference>
<dbReference type="NCBIfam" id="TIGR01787">
    <property type="entry name" value="squalene_cyclas"/>
    <property type="match status" value="1"/>
</dbReference>
<comment type="similarity">
    <text evidence="2">Belongs to the terpene cyclase/mutase family.</text>
</comment>
<name>A0ABX8FEH3_9BACI</name>
<feature type="domain" description="Squalene cyclase C-terminal" evidence="4">
    <location>
        <begin position="304"/>
        <end position="620"/>
    </location>
</feature>
<evidence type="ECO:0000259" key="4">
    <source>
        <dbReference type="Pfam" id="PF13243"/>
    </source>
</evidence>
<accession>A0ABX8FEH3</accession>
<dbReference type="InterPro" id="IPR032696">
    <property type="entry name" value="SQ_cyclase_C"/>
</dbReference>
<dbReference type="Gene3D" id="1.50.10.20">
    <property type="match status" value="2"/>
</dbReference>
<evidence type="ECO:0000256" key="2">
    <source>
        <dbReference type="ARBA" id="ARBA00009755"/>
    </source>
</evidence>